<gene>
    <name evidence="1" type="ORF">Slin15195_G000700</name>
</gene>
<dbReference type="Proteomes" id="UP001056384">
    <property type="component" value="Chromosome 1"/>
</dbReference>
<sequence>MLASSYLISIQQTQANYLPTTTTTFTSPSMAEIIASDNQDLPKPPVPEGYEVQEKTTKNGKTYQVGTPIKSQAEGSDGGQEVRAMGVNLHIGGQEQPFNPPWETGQDWQNTSDEVQKNTGILRYKIENGGFWYKHRLWIYTTRQAHYNFHCGEPDNYELWALKDHEHYVDYNSSDPRMMSVEY</sequence>
<evidence type="ECO:0000313" key="2">
    <source>
        <dbReference type="Proteomes" id="UP001056384"/>
    </source>
</evidence>
<accession>A0A9Q9AL04</accession>
<protein>
    <submittedName>
        <fullName evidence="1">Uncharacterized protein</fullName>
    </submittedName>
</protein>
<name>A0A9Q9AL04_9PEZI</name>
<reference evidence="1" key="1">
    <citation type="submission" date="2022-06" db="EMBL/GenBank/DDBJ databases">
        <title>Complete genome sequences of two strains of the flax pathogen Septoria linicola.</title>
        <authorList>
            <person name="Lapalu N."/>
            <person name="Simon A."/>
            <person name="Demenou B."/>
            <person name="Paumier D."/>
            <person name="Guillot M.-P."/>
            <person name="Gout L."/>
            <person name="Valade R."/>
        </authorList>
    </citation>
    <scope>NUCLEOTIDE SEQUENCE</scope>
    <source>
        <strain evidence="1">SE15195</strain>
    </source>
</reference>
<dbReference type="EMBL" id="CP099418">
    <property type="protein sequence ID" value="USW46751.1"/>
    <property type="molecule type" value="Genomic_DNA"/>
</dbReference>
<organism evidence="1 2">
    <name type="scientific">Septoria linicola</name>
    <dbReference type="NCBI Taxonomy" id="215465"/>
    <lineage>
        <taxon>Eukaryota</taxon>
        <taxon>Fungi</taxon>
        <taxon>Dikarya</taxon>
        <taxon>Ascomycota</taxon>
        <taxon>Pezizomycotina</taxon>
        <taxon>Dothideomycetes</taxon>
        <taxon>Dothideomycetidae</taxon>
        <taxon>Mycosphaerellales</taxon>
        <taxon>Mycosphaerellaceae</taxon>
        <taxon>Septoria</taxon>
    </lineage>
</organism>
<dbReference type="AlphaFoldDB" id="A0A9Q9AL04"/>
<proteinExistence type="predicted"/>
<keyword evidence="2" id="KW-1185">Reference proteome</keyword>
<evidence type="ECO:0000313" key="1">
    <source>
        <dbReference type="EMBL" id="USW46751.1"/>
    </source>
</evidence>